<dbReference type="EC" id="2.8.1.2" evidence="4"/>
<dbReference type="Proteomes" id="UP000683507">
    <property type="component" value="Chromosome"/>
</dbReference>
<keyword evidence="2" id="KW-0677">Repeat</keyword>
<keyword evidence="5" id="KW-1185">Reference proteome</keyword>
<dbReference type="Gene3D" id="3.40.250.10">
    <property type="entry name" value="Rhodanese-like domain"/>
    <property type="match status" value="2"/>
</dbReference>
<dbReference type="PANTHER" id="PTHR11364">
    <property type="entry name" value="THIOSULFATE SULFERTANSFERASE"/>
    <property type="match status" value="1"/>
</dbReference>
<evidence type="ECO:0000256" key="2">
    <source>
        <dbReference type="ARBA" id="ARBA00022737"/>
    </source>
</evidence>
<dbReference type="RefSeq" id="WP_258541702.1">
    <property type="nucleotide sequence ID" value="NZ_OU015584.1"/>
</dbReference>
<evidence type="ECO:0000313" key="4">
    <source>
        <dbReference type="EMBL" id="CAG5080975.1"/>
    </source>
</evidence>
<dbReference type="Pfam" id="PF00581">
    <property type="entry name" value="Rhodanese"/>
    <property type="match status" value="2"/>
</dbReference>
<name>A0A916JNI9_9FLAO</name>
<dbReference type="KEGG" id="ptan:CRYO30217_01501"/>
<dbReference type="CDD" id="cd01449">
    <property type="entry name" value="TST_Repeat_2"/>
    <property type="match status" value="1"/>
</dbReference>
<dbReference type="PANTHER" id="PTHR11364:SF27">
    <property type="entry name" value="SULFURTRANSFERASE"/>
    <property type="match status" value="1"/>
</dbReference>
<keyword evidence="1 4" id="KW-0808">Transferase</keyword>
<organism evidence="4 5">
    <name type="scientific">Parvicella tangerina</name>
    <dbReference type="NCBI Taxonomy" id="2829795"/>
    <lineage>
        <taxon>Bacteria</taxon>
        <taxon>Pseudomonadati</taxon>
        <taxon>Bacteroidota</taxon>
        <taxon>Flavobacteriia</taxon>
        <taxon>Flavobacteriales</taxon>
        <taxon>Parvicellaceae</taxon>
        <taxon>Parvicella</taxon>
    </lineage>
</organism>
<dbReference type="GO" id="GO:0004792">
    <property type="term" value="F:thiosulfate-cyanide sulfurtransferase activity"/>
    <property type="evidence" value="ECO:0007669"/>
    <property type="project" value="TreeGrafter"/>
</dbReference>
<dbReference type="GO" id="GO:0016784">
    <property type="term" value="F:3-mercaptopyruvate sulfurtransferase activity"/>
    <property type="evidence" value="ECO:0007669"/>
    <property type="project" value="UniProtKB-EC"/>
</dbReference>
<proteinExistence type="predicted"/>
<dbReference type="InterPro" id="IPR036873">
    <property type="entry name" value="Rhodanese-like_dom_sf"/>
</dbReference>
<protein>
    <submittedName>
        <fullName evidence="4">3-mercaptopyruvate sulfurtransferase</fullName>
        <ecNumber evidence="4">2.8.1.2</ecNumber>
    </submittedName>
</protein>
<gene>
    <name evidence="4" type="primary">sseA</name>
    <name evidence="4" type="ORF">CRYO30217_01501</name>
</gene>
<evidence type="ECO:0000256" key="1">
    <source>
        <dbReference type="ARBA" id="ARBA00022679"/>
    </source>
</evidence>
<dbReference type="InterPro" id="IPR045078">
    <property type="entry name" value="TST/MPST-like"/>
</dbReference>
<dbReference type="InterPro" id="IPR001763">
    <property type="entry name" value="Rhodanese-like_dom"/>
</dbReference>
<dbReference type="PROSITE" id="PS50206">
    <property type="entry name" value="RHODANESE_3"/>
    <property type="match status" value="2"/>
</dbReference>
<sequence>MTSPIINTKQLNAQLDNPNLILLDVSTPKVTGGNTDEQNQTIPGAIVVNLKRDFSDPSGTFPNTVPTPKQFEETCNRLGITNTSTVVVFDNLGVYSSPRVWWLFKLMGHQDVQVLDGGLPEWINSGYPTIESIAWDRNSMQNKTTSYVVDYQPAWVKSYDDIVQNTSESKFTIVDARSKGRFDGTAPEPRKHLQSGHIPNSLNLPYQEVLNENKFKSPQELNEIFSTLGADDKTTYSCGSGLTACIILLAGQLAGINSMNVFDGSWTAWAELQNLKKVD</sequence>
<accession>A0A916JNI9</accession>
<dbReference type="EMBL" id="OU015584">
    <property type="protein sequence ID" value="CAG5080975.1"/>
    <property type="molecule type" value="Genomic_DNA"/>
</dbReference>
<dbReference type="AlphaFoldDB" id="A0A916JNI9"/>
<reference evidence="4" key="1">
    <citation type="submission" date="2021-04" db="EMBL/GenBank/DDBJ databases">
        <authorList>
            <person name="Rodrigo-Torres L."/>
            <person name="Arahal R. D."/>
            <person name="Lucena T."/>
        </authorList>
    </citation>
    <scope>NUCLEOTIDE SEQUENCE</scope>
    <source>
        <strain evidence="4">AS29M-1</strain>
    </source>
</reference>
<dbReference type="SUPFAM" id="SSF52821">
    <property type="entry name" value="Rhodanese/Cell cycle control phosphatase"/>
    <property type="match status" value="2"/>
</dbReference>
<dbReference type="CDD" id="cd01448">
    <property type="entry name" value="TST_Repeat_1"/>
    <property type="match status" value="1"/>
</dbReference>
<dbReference type="SMART" id="SM00450">
    <property type="entry name" value="RHOD"/>
    <property type="match status" value="2"/>
</dbReference>
<feature type="domain" description="Rhodanese" evidence="3">
    <location>
        <begin position="16"/>
        <end position="131"/>
    </location>
</feature>
<dbReference type="FunFam" id="3.40.250.10:FF:000001">
    <property type="entry name" value="Sulfurtransferase"/>
    <property type="match status" value="1"/>
</dbReference>
<evidence type="ECO:0000313" key="5">
    <source>
        <dbReference type="Proteomes" id="UP000683507"/>
    </source>
</evidence>
<feature type="domain" description="Rhodanese" evidence="3">
    <location>
        <begin position="167"/>
        <end position="274"/>
    </location>
</feature>
<evidence type="ECO:0000259" key="3">
    <source>
        <dbReference type="PROSITE" id="PS50206"/>
    </source>
</evidence>